<dbReference type="EMBL" id="CAEZVP010000049">
    <property type="protein sequence ID" value="CAB4631404.1"/>
    <property type="molecule type" value="Genomic_DNA"/>
</dbReference>
<evidence type="ECO:0000313" key="2">
    <source>
        <dbReference type="EMBL" id="CAB4631404.1"/>
    </source>
</evidence>
<accession>A0A6J6J461</accession>
<sequence>MIKTNGTLAAIPNRALASARASIQSFFAFSKAEVTSDLNGSPAKSAPENFPLSTG</sequence>
<dbReference type="AlphaFoldDB" id="A0A6J6J461"/>
<protein>
    <submittedName>
        <fullName evidence="2">Unannotated protein</fullName>
    </submittedName>
</protein>
<proteinExistence type="predicted"/>
<organism evidence="2">
    <name type="scientific">freshwater metagenome</name>
    <dbReference type="NCBI Taxonomy" id="449393"/>
    <lineage>
        <taxon>unclassified sequences</taxon>
        <taxon>metagenomes</taxon>
        <taxon>ecological metagenomes</taxon>
    </lineage>
</organism>
<name>A0A6J6J461_9ZZZZ</name>
<gene>
    <name evidence="2" type="ORF">UFOPK2046_00384</name>
</gene>
<feature type="region of interest" description="Disordered" evidence="1">
    <location>
        <begin position="35"/>
        <end position="55"/>
    </location>
</feature>
<evidence type="ECO:0000256" key="1">
    <source>
        <dbReference type="SAM" id="MobiDB-lite"/>
    </source>
</evidence>
<reference evidence="2" key="1">
    <citation type="submission" date="2020-05" db="EMBL/GenBank/DDBJ databases">
        <authorList>
            <person name="Chiriac C."/>
            <person name="Salcher M."/>
            <person name="Ghai R."/>
            <person name="Kavagutti S V."/>
        </authorList>
    </citation>
    <scope>NUCLEOTIDE SEQUENCE</scope>
</reference>